<dbReference type="RefSeq" id="WP_420041518.1">
    <property type="nucleotide sequence ID" value="NZ_CP128986.1"/>
</dbReference>
<evidence type="ECO:0000256" key="3">
    <source>
        <dbReference type="ARBA" id="ARBA00022692"/>
    </source>
</evidence>
<evidence type="ECO:0000313" key="7">
    <source>
        <dbReference type="EMBL" id="WOC12272.1"/>
    </source>
</evidence>
<feature type="transmembrane region" description="Helical" evidence="6">
    <location>
        <begin position="212"/>
        <end position="236"/>
    </location>
</feature>
<name>A0AA97CUJ5_9ACTN</name>
<sequence length="390" mass="38935">MALSGAARRASLPAVLILAAVQFTIIVDETAVALLAPSVGRDLVLGDQARHLLVTPFAAAFVAMLPVAVVALRRADPPKALPWAACAFAVSAIAGAVAPTTAALIVARAAQGATAAATTTCVLATLHLVTAGRPTRTRDFAVFSTVSGAGSIAALLVAGPLAALSWRWCFWAVAIAAVAFSLAWLAVGITGPDQRITPEDVRRHGGWRGLDWQAYAMIAAANAVLAASVITVSFGLQDDHSWSPIAAGLGFLPLNIAAAGGAIVVSRCSTTPQSAGRLLAAGFIALVVGCSTLAFASTGPAAMLVATVPIGLGIGIAFPLVNSRVLTGSEPRAIYRAAGLGIAQQAGLAVGAVVAAARSGTALAILAAVVAVGTIITASAALSNVARTRP</sequence>
<dbReference type="PANTHER" id="PTHR42718">
    <property type="entry name" value="MAJOR FACILITATOR SUPERFAMILY MULTIDRUG TRANSPORTER MFSC"/>
    <property type="match status" value="1"/>
</dbReference>
<dbReference type="PANTHER" id="PTHR42718:SF9">
    <property type="entry name" value="MAJOR FACILITATOR SUPERFAMILY MULTIDRUG TRANSPORTER MFSC"/>
    <property type="match status" value="1"/>
</dbReference>
<keyword evidence="5 6" id="KW-0472">Membrane</keyword>
<dbReference type="Pfam" id="PF07690">
    <property type="entry name" value="MFS_1"/>
    <property type="match status" value="1"/>
</dbReference>
<feature type="transmembrane region" description="Helical" evidence="6">
    <location>
        <begin position="333"/>
        <end position="357"/>
    </location>
</feature>
<evidence type="ECO:0000256" key="2">
    <source>
        <dbReference type="ARBA" id="ARBA00022448"/>
    </source>
</evidence>
<keyword evidence="3 6" id="KW-0812">Transmembrane</keyword>
<feature type="transmembrane region" description="Helical" evidence="6">
    <location>
        <begin position="278"/>
        <end position="296"/>
    </location>
</feature>
<feature type="transmembrane region" description="Helical" evidence="6">
    <location>
        <begin position="51"/>
        <end position="72"/>
    </location>
</feature>
<evidence type="ECO:0008006" key="8">
    <source>
        <dbReference type="Google" id="ProtNLM"/>
    </source>
</evidence>
<feature type="transmembrane region" description="Helical" evidence="6">
    <location>
        <begin position="141"/>
        <end position="164"/>
    </location>
</feature>
<keyword evidence="2" id="KW-0813">Transport</keyword>
<dbReference type="AlphaFoldDB" id="A0AA97CUJ5"/>
<evidence type="ECO:0000256" key="5">
    <source>
        <dbReference type="ARBA" id="ARBA00023136"/>
    </source>
</evidence>
<evidence type="ECO:0000256" key="1">
    <source>
        <dbReference type="ARBA" id="ARBA00004141"/>
    </source>
</evidence>
<feature type="transmembrane region" description="Helical" evidence="6">
    <location>
        <begin position="363"/>
        <end position="386"/>
    </location>
</feature>
<dbReference type="EMBL" id="CP128986">
    <property type="protein sequence ID" value="WOC12272.1"/>
    <property type="molecule type" value="Genomic_DNA"/>
</dbReference>
<dbReference type="GO" id="GO:0016020">
    <property type="term" value="C:membrane"/>
    <property type="evidence" value="ECO:0007669"/>
    <property type="project" value="UniProtKB-SubCell"/>
</dbReference>
<dbReference type="InterPro" id="IPR036259">
    <property type="entry name" value="MFS_trans_sf"/>
</dbReference>
<accession>A0AA97CUJ5</accession>
<comment type="subcellular location">
    <subcellularLocation>
        <location evidence="1">Membrane</location>
        <topology evidence="1">Multi-pass membrane protein</topology>
    </subcellularLocation>
</comment>
<dbReference type="SUPFAM" id="SSF103473">
    <property type="entry name" value="MFS general substrate transporter"/>
    <property type="match status" value="1"/>
</dbReference>
<feature type="transmembrane region" description="Helical" evidence="6">
    <location>
        <begin position="84"/>
        <end position="106"/>
    </location>
</feature>
<organism evidence="7">
    <name type="scientific">Gordonia sp. MP11Mi</name>
    <dbReference type="NCBI Taxonomy" id="3022769"/>
    <lineage>
        <taxon>Bacteria</taxon>
        <taxon>Bacillati</taxon>
        <taxon>Actinomycetota</taxon>
        <taxon>Actinomycetes</taxon>
        <taxon>Mycobacteriales</taxon>
        <taxon>Gordoniaceae</taxon>
        <taxon>Gordonia</taxon>
    </lineage>
</organism>
<evidence type="ECO:0000256" key="6">
    <source>
        <dbReference type="SAM" id="Phobius"/>
    </source>
</evidence>
<feature type="transmembrane region" description="Helical" evidence="6">
    <location>
        <begin position="302"/>
        <end position="321"/>
    </location>
</feature>
<feature type="transmembrane region" description="Helical" evidence="6">
    <location>
        <begin position="12"/>
        <end position="39"/>
    </location>
</feature>
<protein>
    <recommendedName>
        <fullName evidence="8">MFS transporter</fullName>
    </recommendedName>
</protein>
<feature type="transmembrane region" description="Helical" evidence="6">
    <location>
        <begin position="170"/>
        <end position="191"/>
    </location>
</feature>
<evidence type="ECO:0000256" key="4">
    <source>
        <dbReference type="ARBA" id="ARBA00022989"/>
    </source>
</evidence>
<feature type="transmembrane region" description="Helical" evidence="6">
    <location>
        <begin position="242"/>
        <end position="266"/>
    </location>
</feature>
<dbReference type="InterPro" id="IPR011701">
    <property type="entry name" value="MFS"/>
</dbReference>
<dbReference type="GO" id="GO:0022857">
    <property type="term" value="F:transmembrane transporter activity"/>
    <property type="evidence" value="ECO:0007669"/>
    <property type="project" value="InterPro"/>
</dbReference>
<reference evidence="7" key="1">
    <citation type="submission" date="2023-06" db="EMBL/GenBank/DDBJ databases">
        <title>Gordonia sp. nov. and Pseudochrobactrum sp. nov., two species isolated from the burying beetle Nicrophorus vespilloides.</title>
        <authorList>
            <person name="Poehlein A."/>
            <person name="Guzman J."/>
            <person name="Daniel R."/>
            <person name="Vilcinskas A."/>
        </authorList>
    </citation>
    <scope>NUCLEOTIDE SEQUENCE</scope>
    <source>
        <strain evidence="7">MP11Mi</strain>
    </source>
</reference>
<gene>
    <name evidence="7" type="ORF">MP11Mi_13570</name>
</gene>
<dbReference type="Gene3D" id="1.20.1250.20">
    <property type="entry name" value="MFS general substrate transporter like domains"/>
    <property type="match status" value="1"/>
</dbReference>
<keyword evidence="4 6" id="KW-1133">Transmembrane helix</keyword>
<feature type="transmembrane region" description="Helical" evidence="6">
    <location>
        <begin position="112"/>
        <end position="129"/>
    </location>
</feature>
<proteinExistence type="predicted"/>